<dbReference type="AlphaFoldDB" id="A0A553RF11"/>
<dbReference type="Proteomes" id="UP000316079">
    <property type="component" value="Unassembled WGS sequence"/>
</dbReference>
<reference evidence="1 2" key="1">
    <citation type="journal article" date="2019" name="Sci. Data">
        <title>Hybrid genome assembly and annotation of Danionella translucida.</title>
        <authorList>
            <person name="Kadobianskyi M."/>
            <person name="Schulze L."/>
            <person name="Schuelke M."/>
            <person name="Judkewitz B."/>
        </authorList>
    </citation>
    <scope>NUCLEOTIDE SEQUENCE [LARGE SCALE GENOMIC DNA]</scope>
    <source>
        <strain evidence="1 2">Bolton</strain>
    </source>
</reference>
<accession>A0A553RF11</accession>
<gene>
    <name evidence="1" type="ORF">DNTS_035695</name>
</gene>
<keyword evidence="2" id="KW-1185">Reference proteome</keyword>
<organism evidence="1 2">
    <name type="scientific">Danionella cerebrum</name>
    <dbReference type="NCBI Taxonomy" id="2873325"/>
    <lineage>
        <taxon>Eukaryota</taxon>
        <taxon>Metazoa</taxon>
        <taxon>Chordata</taxon>
        <taxon>Craniata</taxon>
        <taxon>Vertebrata</taxon>
        <taxon>Euteleostomi</taxon>
        <taxon>Actinopterygii</taxon>
        <taxon>Neopterygii</taxon>
        <taxon>Teleostei</taxon>
        <taxon>Ostariophysi</taxon>
        <taxon>Cypriniformes</taxon>
        <taxon>Danionidae</taxon>
        <taxon>Danioninae</taxon>
        <taxon>Danionella</taxon>
    </lineage>
</organism>
<dbReference type="EMBL" id="SRMA01024279">
    <property type="protein sequence ID" value="TRZ00737.1"/>
    <property type="molecule type" value="Genomic_DNA"/>
</dbReference>
<comment type="caution">
    <text evidence="1">The sequence shown here is derived from an EMBL/GenBank/DDBJ whole genome shotgun (WGS) entry which is preliminary data.</text>
</comment>
<dbReference type="OrthoDB" id="8942084at2759"/>
<evidence type="ECO:0000313" key="1">
    <source>
        <dbReference type="EMBL" id="TRZ00737.1"/>
    </source>
</evidence>
<name>A0A553RF11_9TELE</name>
<proteinExistence type="predicted"/>
<evidence type="ECO:0000313" key="2">
    <source>
        <dbReference type="Proteomes" id="UP000316079"/>
    </source>
</evidence>
<sequence>MEFLKSLVPTVISGESGLPPVDVGSVGSREPGPRLLRMKRLISQTIEEEHDGPAQAARPVVRLQRHRFKGTLVPGKVGTVLQSSALTAADSMLRFS</sequence>
<protein>
    <submittedName>
        <fullName evidence="1">Uncharacterized protein</fullName>
    </submittedName>
</protein>